<dbReference type="Proteomes" id="UP001293718">
    <property type="component" value="Unassembled WGS sequence"/>
</dbReference>
<keyword evidence="1" id="KW-0812">Transmembrane</keyword>
<accession>A0ABU5IK36</accession>
<evidence type="ECO:0000256" key="1">
    <source>
        <dbReference type="SAM" id="Phobius"/>
    </source>
</evidence>
<organism evidence="2 3">
    <name type="scientific">Azohydromonas lata</name>
    <dbReference type="NCBI Taxonomy" id="45677"/>
    <lineage>
        <taxon>Bacteria</taxon>
        <taxon>Pseudomonadati</taxon>
        <taxon>Pseudomonadota</taxon>
        <taxon>Betaproteobacteria</taxon>
        <taxon>Burkholderiales</taxon>
        <taxon>Sphaerotilaceae</taxon>
        <taxon>Azohydromonas</taxon>
    </lineage>
</organism>
<dbReference type="EMBL" id="JAXOJX010000041">
    <property type="protein sequence ID" value="MDZ5459272.1"/>
    <property type="molecule type" value="Genomic_DNA"/>
</dbReference>
<reference evidence="2 3" key="1">
    <citation type="submission" date="2023-11" db="EMBL/GenBank/DDBJ databases">
        <title>Draft genome of Azohydromonas lata strain H1 (DSM1123), a polyhydroxyalkanoate producer.</title>
        <authorList>
            <person name="Traversa D."/>
            <person name="D'Addabbo P."/>
            <person name="Pazzani C."/>
            <person name="Manzari C."/>
            <person name="Chiara M."/>
            <person name="Scrascia M."/>
        </authorList>
    </citation>
    <scope>NUCLEOTIDE SEQUENCE [LARGE SCALE GENOMIC DNA]</scope>
    <source>
        <strain evidence="2 3">H1</strain>
    </source>
</reference>
<evidence type="ECO:0000313" key="2">
    <source>
        <dbReference type="EMBL" id="MDZ5459272.1"/>
    </source>
</evidence>
<feature type="transmembrane region" description="Helical" evidence="1">
    <location>
        <begin position="395"/>
        <end position="424"/>
    </location>
</feature>
<proteinExistence type="predicted"/>
<sequence>MGSIIYSHLNNSLLLDKTLIADQFQGVSDVALQIALKQYRDFCIANFDDLLEEVSPEAGKLCLFVGENADERILKQGAFYLDTVIMTDPLFKLTRPDHEITSAWSKAFGMPNPERLDRDGVVQAAKTLLSCRSLVANGYVRFFPTTLEDEAPAEIPIYAPSDGFESVLPPHLRALYKEAADVRSVVASPKGLLIQPNLKLGRRISIDFDGMERGRAFGYNLAEQEVVSWDRESGRAQVAMRMPKTLPSREVFDAWVSQSVNSSAGMHFETLCRDIQWSARFGSQYMTRSRFAASVLDSTEEVTSSSIPTATSSGWLNLNLPIFDSVSMGRLMAARSDEEAFRRFRLQLEKHYRELRLEADSEKRRQKTENAMHELVEIQLTEVDSAIRRLKRKGVLTGLGAVACLAAATATSGASLIATMYAAYAGYKTFEEYRISTKESPAYFLWQAIGQKRVQ</sequence>
<dbReference type="RefSeq" id="WP_322467054.1">
    <property type="nucleotide sequence ID" value="NZ_JAXOJX010000041.1"/>
</dbReference>
<keyword evidence="1" id="KW-0472">Membrane</keyword>
<keyword evidence="1" id="KW-1133">Transmembrane helix</keyword>
<protein>
    <submittedName>
        <fullName evidence="2">Uncharacterized protein</fullName>
    </submittedName>
</protein>
<keyword evidence="3" id="KW-1185">Reference proteome</keyword>
<name>A0ABU5IK36_9BURK</name>
<evidence type="ECO:0000313" key="3">
    <source>
        <dbReference type="Proteomes" id="UP001293718"/>
    </source>
</evidence>
<comment type="caution">
    <text evidence="2">The sequence shown here is derived from an EMBL/GenBank/DDBJ whole genome shotgun (WGS) entry which is preliminary data.</text>
</comment>
<gene>
    <name evidence="2" type="ORF">SM757_22095</name>
</gene>